<feature type="domain" description="DUF6895" evidence="1">
    <location>
        <begin position="14"/>
        <end position="294"/>
    </location>
</feature>
<dbReference type="Proteomes" id="UP000032066">
    <property type="component" value="Unassembled WGS sequence"/>
</dbReference>
<dbReference type="Pfam" id="PF21836">
    <property type="entry name" value="DUF6895"/>
    <property type="match status" value="1"/>
</dbReference>
<evidence type="ECO:0000313" key="3">
    <source>
        <dbReference type="Proteomes" id="UP000032066"/>
    </source>
</evidence>
<protein>
    <recommendedName>
        <fullName evidence="1">DUF6895 domain-containing protein</fullName>
    </recommendedName>
</protein>
<evidence type="ECO:0000313" key="2">
    <source>
        <dbReference type="EMBL" id="KIQ66459.1"/>
    </source>
</evidence>
<dbReference type="PATRIC" id="fig|2064.6.peg.531"/>
<proteinExistence type="predicted"/>
<reference evidence="2 3" key="1">
    <citation type="submission" date="2015-02" db="EMBL/GenBank/DDBJ databases">
        <title>Draft genome sequence of Kitasatospora griseola MF730-N6, a bafilomycin, terpentecin and satosporin producer.</title>
        <authorList>
            <person name="Arens J.C."/>
            <person name="Haltli B."/>
            <person name="Kerr R.G."/>
        </authorList>
    </citation>
    <scope>NUCLEOTIDE SEQUENCE [LARGE SCALE GENOMIC DNA]</scope>
    <source>
        <strain evidence="2 3">MF730-N6</strain>
    </source>
</reference>
<keyword evidence="3" id="KW-1185">Reference proteome</keyword>
<gene>
    <name evidence="2" type="ORF">TR51_02345</name>
</gene>
<dbReference type="STRING" id="2064.TR51_02345"/>
<organism evidence="2 3">
    <name type="scientific">Kitasatospora griseola</name>
    <name type="common">Streptomyces griseolosporeus</name>
    <dbReference type="NCBI Taxonomy" id="2064"/>
    <lineage>
        <taxon>Bacteria</taxon>
        <taxon>Bacillati</taxon>
        <taxon>Actinomycetota</taxon>
        <taxon>Actinomycetes</taxon>
        <taxon>Kitasatosporales</taxon>
        <taxon>Streptomycetaceae</taxon>
        <taxon>Kitasatospora</taxon>
    </lineage>
</organism>
<sequence length="303" mass="33789">MNPAVLGDAHRLATRALEWLHTAHEQGHGALPPDGGADLSDPDNAYKPIGECALAASLVLRETVSGPTERERARVLLDFGWQQLRQGELLYERQFRHMLLSDPLETYLHFHRSGYRHPALDELLSGLDGLRATHAVETMPNRRLAIANARHVIGLGSRPDWDALAAATWLGARPEPWAIDWTTGYSVTHTVFHLTDWGALPERLPAPLREYLAAWLPVWADIWRETGQWDLLGELLIVDACLPEPVCDPQNWEQLVAAQRADGLLPRDLDPVDEDPERAFKDNEHTAVVGVLAGTLTLARALR</sequence>
<dbReference type="OrthoDB" id="3685015at2"/>
<name>A0A0D0PVC0_KITGR</name>
<accession>A0A0D0PVC0</accession>
<dbReference type="AlphaFoldDB" id="A0A0D0PVC0"/>
<evidence type="ECO:0000259" key="1">
    <source>
        <dbReference type="Pfam" id="PF21836"/>
    </source>
</evidence>
<dbReference type="EMBL" id="JXZB01000001">
    <property type="protein sequence ID" value="KIQ66459.1"/>
    <property type="molecule type" value="Genomic_DNA"/>
</dbReference>
<comment type="caution">
    <text evidence="2">The sequence shown here is derived from an EMBL/GenBank/DDBJ whole genome shotgun (WGS) entry which is preliminary data.</text>
</comment>
<dbReference type="InterPro" id="IPR054190">
    <property type="entry name" value="DUF6895"/>
</dbReference>
<dbReference type="RefSeq" id="WP_043907665.1">
    <property type="nucleotide sequence ID" value="NZ_BMRI01000007.1"/>
</dbReference>